<evidence type="ECO:0000259" key="2">
    <source>
        <dbReference type="Pfam" id="PF06172"/>
    </source>
</evidence>
<dbReference type="PANTHER" id="PTHR33387:SF3">
    <property type="entry name" value="DUF985 DOMAIN-CONTAINING PROTEIN"/>
    <property type="match status" value="1"/>
</dbReference>
<feature type="signal peptide" evidence="1">
    <location>
        <begin position="1"/>
        <end position="24"/>
    </location>
</feature>
<dbReference type="Pfam" id="PF06172">
    <property type="entry name" value="Cupin_5"/>
    <property type="match status" value="1"/>
</dbReference>
<keyword evidence="1" id="KW-0732">Signal</keyword>
<dbReference type="EMBL" id="JAUDZG010000002">
    <property type="protein sequence ID" value="KAK3307828.1"/>
    <property type="molecule type" value="Genomic_DNA"/>
</dbReference>
<keyword evidence="4" id="KW-1185">Reference proteome</keyword>
<dbReference type="SUPFAM" id="SSF51182">
    <property type="entry name" value="RmlC-like cupins"/>
    <property type="match status" value="1"/>
</dbReference>
<protein>
    <submittedName>
        <fullName evidence="3">RmlC-like cupin domain-containing protein</fullName>
    </submittedName>
</protein>
<dbReference type="RefSeq" id="XP_062723608.1">
    <property type="nucleotide sequence ID" value="XM_062871397.1"/>
</dbReference>
<reference evidence="3" key="2">
    <citation type="submission" date="2023-06" db="EMBL/GenBank/DDBJ databases">
        <authorList>
            <consortium name="Lawrence Berkeley National Laboratory"/>
            <person name="Mondo S.J."/>
            <person name="Hensen N."/>
            <person name="Bonometti L."/>
            <person name="Westerberg I."/>
            <person name="Brannstrom I.O."/>
            <person name="Guillou S."/>
            <person name="Cros-Aarteil S."/>
            <person name="Calhoun S."/>
            <person name="Haridas S."/>
            <person name="Kuo A."/>
            <person name="Pangilinan J."/>
            <person name="Riley R."/>
            <person name="Labutti K."/>
            <person name="Andreopoulos B."/>
            <person name="Lipzen A."/>
            <person name="Chen C."/>
            <person name="Yanf M."/>
            <person name="Daum C."/>
            <person name="Ng V."/>
            <person name="Clum A."/>
            <person name="Steindorff A."/>
            <person name="Ohm R."/>
            <person name="Martin F."/>
            <person name="Silar P."/>
            <person name="Natvig D."/>
            <person name="Lalanne C."/>
            <person name="Gautier V."/>
            <person name="Ament-Velasquez S.L."/>
            <person name="Kruys A."/>
            <person name="Hutchinson M.I."/>
            <person name="Powell A.J."/>
            <person name="Barry K."/>
            <person name="Miller A.N."/>
            <person name="Grigoriev I.V."/>
            <person name="Debuchy R."/>
            <person name="Gladieux P."/>
            <person name="Thoren M.H."/>
            <person name="Johannesson H."/>
        </authorList>
    </citation>
    <scope>NUCLEOTIDE SEQUENCE</scope>
    <source>
        <strain evidence="3">CBS 333.67</strain>
    </source>
</reference>
<dbReference type="InterPro" id="IPR014710">
    <property type="entry name" value="RmlC-like_jellyroll"/>
</dbReference>
<feature type="chain" id="PRO_5042462089" evidence="1">
    <location>
        <begin position="25"/>
        <end position="193"/>
    </location>
</feature>
<dbReference type="PANTHER" id="PTHR33387">
    <property type="entry name" value="RMLC-LIKE JELLY ROLL FOLD PROTEIN"/>
    <property type="match status" value="1"/>
</dbReference>
<evidence type="ECO:0000313" key="3">
    <source>
        <dbReference type="EMBL" id="KAK3307828.1"/>
    </source>
</evidence>
<name>A0AAJ0GX74_9PEZI</name>
<dbReference type="CDD" id="cd06121">
    <property type="entry name" value="cupin_YML079wp"/>
    <property type="match status" value="1"/>
</dbReference>
<reference evidence="3" key="1">
    <citation type="journal article" date="2023" name="Mol. Phylogenet. Evol.">
        <title>Genome-scale phylogeny and comparative genomics of the fungal order Sordariales.</title>
        <authorList>
            <person name="Hensen N."/>
            <person name="Bonometti L."/>
            <person name="Westerberg I."/>
            <person name="Brannstrom I.O."/>
            <person name="Guillou S."/>
            <person name="Cros-Aarteil S."/>
            <person name="Calhoun S."/>
            <person name="Haridas S."/>
            <person name="Kuo A."/>
            <person name="Mondo S."/>
            <person name="Pangilinan J."/>
            <person name="Riley R."/>
            <person name="LaButti K."/>
            <person name="Andreopoulos B."/>
            <person name="Lipzen A."/>
            <person name="Chen C."/>
            <person name="Yan M."/>
            <person name="Daum C."/>
            <person name="Ng V."/>
            <person name="Clum A."/>
            <person name="Steindorff A."/>
            <person name="Ohm R.A."/>
            <person name="Martin F."/>
            <person name="Silar P."/>
            <person name="Natvig D.O."/>
            <person name="Lalanne C."/>
            <person name="Gautier V."/>
            <person name="Ament-Velasquez S.L."/>
            <person name="Kruys A."/>
            <person name="Hutchinson M.I."/>
            <person name="Powell A.J."/>
            <person name="Barry K."/>
            <person name="Miller A.N."/>
            <person name="Grigoriev I.V."/>
            <person name="Debuchy R."/>
            <person name="Gladieux P."/>
            <person name="Hiltunen Thoren M."/>
            <person name="Johannesson H."/>
        </authorList>
    </citation>
    <scope>NUCLEOTIDE SEQUENCE</scope>
    <source>
        <strain evidence="3">CBS 333.67</strain>
    </source>
</reference>
<dbReference type="AlphaFoldDB" id="A0AAJ0GX74"/>
<gene>
    <name evidence="3" type="ORF">B0T15DRAFT_86079</name>
</gene>
<organism evidence="3 4">
    <name type="scientific">Chaetomium strumarium</name>
    <dbReference type="NCBI Taxonomy" id="1170767"/>
    <lineage>
        <taxon>Eukaryota</taxon>
        <taxon>Fungi</taxon>
        <taxon>Dikarya</taxon>
        <taxon>Ascomycota</taxon>
        <taxon>Pezizomycotina</taxon>
        <taxon>Sordariomycetes</taxon>
        <taxon>Sordariomycetidae</taxon>
        <taxon>Sordariales</taxon>
        <taxon>Chaetomiaceae</taxon>
        <taxon>Chaetomium</taxon>
    </lineage>
</organism>
<feature type="domain" description="DUF985" evidence="2">
    <location>
        <begin position="40"/>
        <end position="185"/>
    </location>
</feature>
<dbReference type="GeneID" id="87890226"/>
<dbReference type="InterPro" id="IPR039935">
    <property type="entry name" value="YML079W-like"/>
</dbReference>
<sequence>MLRVHNLFLGLCIMLLGIITGTYATAATHHPTPMNKRTAQEVITQLKLIPNVEGGYYIETFRDTTNVTFTATSANGTTSGAVTTRSASTEIYYLLEGATGHSLWHRVDAVEVWHYYAGAPLTLFLARDDGSPVREVTLGPDVFAGQQPQVAIPTWEWQRARSLGKWTLVGTTVAPGFDPNGVELADPDWVPDA</sequence>
<comment type="caution">
    <text evidence="3">The sequence shown here is derived from an EMBL/GenBank/DDBJ whole genome shotgun (WGS) entry which is preliminary data.</text>
</comment>
<dbReference type="Proteomes" id="UP001273166">
    <property type="component" value="Unassembled WGS sequence"/>
</dbReference>
<accession>A0AAJ0GX74</accession>
<proteinExistence type="predicted"/>
<evidence type="ECO:0000313" key="4">
    <source>
        <dbReference type="Proteomes" id="UP001273166"/>
    </source>
</evidence>
<evidence type="ECO:0000256" key="1">
    <source>
        <dbReference type="SAM" id="SignalP"/>
    </source>
</evidence>
<dbReference type="InterPro" id="IPR011051">
    <property type="entry name" value="RmlC_Cupin_sf"/>
</dbReference>
<dbReference type="Gene3D" id="2.60.120.10">
    <property type="entry name" value="Jelly Rolls"/>
    <property type="match status" value="1"/>
</dbReference>
<dbReference type="InterPro" id="IPR009327">
    <property type="entry name" value="Cupin_DUF985"/>
</dbReference>